<evidence type="ECO:0000256" key="5">
    <source>
        <dbReference type="ARBA" id="ARBA00022723"/>
    </source>
</evidence>
<feature type="region of interest" description="Disordered" evidence="11">
    <location>
        <begin position="437"/>
        <end position="481"/>
    </location>
</feature>
<evidence type="ECO:0000256" key="8">
    <source>
        <dbReference type="ARBA" id="ARBA00022833"/>
    </source>
</evidence>
<keyword evidence="6 10" id="KW-0863">Zinc-finger</keyword>
<comment type="subcellular location">
    <subcellularLocation>
        <location evidence="1">Nucleus</location>
    </subcellularLocation>
</comment>
<evidence type="ECO:0000256" key="6">
    <source>
        <dbReference type="ARBA" id="ARBA00022771"/>
    </source>
</evidence>
<dbReference type="Pfam" id="PF02891">
    <property type="entry name" value="zf-MIZ"/>
    <property type="match status" value="1"/>
</dbReference>
<keyword evidence="7" id="KW-0833">Ubl conjugation pathway</keyword>
<comment type="caution">
    <text evidence="15">The sequence shown here is derived from an EMBL/GenBank/DDBJ whole genome shotgun (WGS) entry which is preliminary data.</text>
</comment>
<feature type="non-terminal residue" evidence="15">
    <location>
        <position position="664"/>
    </location>
</feature>
<evidence type="ECO:0000256" key="4">
    <source>
        <dbReference type="ARBA" id="ARBA00022679"/>
    </source>
</evidence>
<evidence type="ECO:0000259" key="12">
    <source>
        <dbReference type="PROSITE" id="PS50800"/>
    </source>
</evidence>
<evidence type="ECO:0000256" key="2">
    <source>
        <dbReference type="ARBA" id="ARBA00004718"/>
    </source>
</evidence>
<evidence type="ECO:0000256" key="10">
    <source>
        <dbReference type="PROSITE-ProRule" id="PRU00452"/>
    </source>
</evidence>
<feature type="region of interest" description="Disordered" evidence="11">
    <location>
        <begin position="507"/>
        <end position="620"/>
    </location>
</feature>
<dbReference type="GO" id="GO:0003712">
    <property type="term" value="F:transcription coregulator activity"/>
    <property type="evidence" value="ECO:0007669"/>
    <property type="project" value="TreeGrafter"/>
</dbReference>
<keyword evidence="9" id="KW-0539">Nucleus</keyword>
<dbReference type="PANTHER" id="PTHR10782">
    <property type="entry name" value="ZINC FINGER MIZ DOMAIN-CONTAINING PROTEIN"/>
    <property type="match status" value="1"/>
</dbReference>
<evidence type="ECO:0000256" key="7">
    <source>
        <dbReference type="ARBA" id="ARBA00022786"/>
    </source>
</evidence>
<dbReference type="InterPro" id="IPR013083">
    <property type="entry name" value="Znf_RING/FYVE/PHD"/>
</dbReference>
<dbReference type="PANTHER" id="PTHR10782:SF94">
    <property type="entry name" value="SUPPRESSOR OF VARIEGATION 2-10, ISOFORM I"/>
    <property type="match status" value="1"/>
</dbReference>
<dbReference type="Gene3D" id="2.60.120.780">
    <property type="entry name" value="PINIT domain"/>
    <property type="match status" value="1"/>
</dbReference>
<dbReference type="GO" id="GO:0061665">
    <property type="term" value="F:SUMO ligase activity"/>
    <property type="evidence" value="ECO:0007669"/>
    <property type="project" value="TreeGrafter"/>
</dbReference>
<sequence>MNNLPIGQNRPTSTTQQWEHKLASFKVNELQSLLQSFKVQKIGKKNELYTRCIEILRTPTMTANVIEKIREIEARVHQRPAPYPLPTMNNNFQQQQQQNMYQRGMYGNVYGGMPGINQMAGGMGMHQNVNVHAMTNITPRPARNLTAMPLPFYDPSHTLLEPQELPCSVNVNNKMNATMYCQFTLMPEQHMKLSTSETQFPRTEVQLRFFNTTGDILHIEQADDFPLNCAVKLNDSPVSLPNVIPTNKPNVEPKRPSRPVNITQWVINQPRDKVHRMKVEWQADKRQWAVAVYLVNRVNAEILKNRIVKSPSNDLPYETTEATIRKRLGGGDDDDVAMDSLKISLLCPLMKTRMSIAARSRDCTHLQCFDLDSYLMLNEKKPSWKCGVCNNLAPYHRLIIDKYFMKMLKDLGPMVTDVELLKDGSFRVIKEDDVCDITDDEEDSPKPKAVVGVCSASGSRPSSTTGGGAAASAAGGAAKKNDADDIITISDDEECQDDVDLHNAIRASMPGGATDTPQQHRTPKKASPSSDDSIIVLDDTPPRSEPSRSSAPSSSSSANAASSSSWRVPSSSPSGVATSSSGAVGVATSSSYGNQPRQLNLADALSQATGIRPGQPGQLQLNTAPLSAAAMAAGQQSIYNWQHQQQPQSAPPMMTQQQQQQQQQ</sequence>
<feature type="domain" description="PINIT" evidence="14">
    <location>
        <begin position="137"/>
        <end position="298"/>
    </location>
</feature>
<feature type="compositionally biased region" description="Low complexity" evidence="11">
    <location>
        <begin position="455"/>
        <end position="478"/>
    </location>
</feature>
<dbReference type="SUPFAM" id="SSF68906">
    <property type="entry name" value="SAP domain"/>
    <property type="match status" value="1"/>
</dbReference>
<keyword evidence="16" id="KW-1185">Reference proteome</keyword>
<evidence type="ECO:0000313" key="16">
    <source>
        <dbReference type="Proteomes" id="UP001328107"/>
    </source>
</evidence>
<dbReference type="FunFam" id="2.60.120.780:FF:000007">
    <property type="entry name" value="E3 SUMO-protein ligase gei-17"/>
    <property type="match status" value="1"/>
</dbReference>
<dbReference type="InterPro" id="IPR023321">
    <property type="entry name" value="PINIT"/>
</dbReference>
<keyword evidence="4" id="KW-0808">Transferase</keyword>
<evidence type="ECO:0000256" key="9">
    <source>
        <dbReference type="ARBA" id="ARBA00023242"/>
    </source>
</evidence>
<keyword evidence="8" id="KW-0862">Zinc</keyword>
<gene>
    <name evidence="15" type="ORF">PMAYCL1PPCAC_23112</name>
</gene>
<feature type="compositionally biased region" description="Low complexity" evidence="11">
    <location>
        <begin position="547"/>
        <end position="591"/>
    </location>
</feature>
<dbReference type="Gene3D" id="1.10.720.30">
    <property type="entry name" value="SAP domain"/>
    <property type="match status" value="1"/>
</dbReference>
<dbReference type="SMART" id="SM00513">
    <property type="entry name" value="SAP"/>
    <property type="match status" value="1"/>
</dbReference>
<dbReference type="GO" id="GO:0000785">
    <property type="term" value="C:chromatin"/>
    <property type="evidence" value="ECO:0007669"/>
    <property type="project" value="TreeGrafter"/>
</dbReference>
<feature type="domain" description="SP-RING-type" evidence="13">
    <location>
        <begin position="332"/>
        <end position="413"/>
    </location>
</feature>
<dbReference type="CDD" id="cd16650">
    <property type="entry name" value="SP-RING_PIAS-like"/>
    <property type="match status" value="1"/>
</dbReference>
<dbReference type="GO" id="GO:0006357">
    <property type="term" value="P:regulation of transcription by RNA polymerase II"/>
    <property type="evidence" value="ECO:0007669"/>
    <property type="project" value="TreeGrafter"/>
</dbReference>
<dbReference type="Pfam" id="PF14324">
    <property type="entry name" value="PINIT"/>
    <property type="match status" value="1"/>
</dbReference>
<organism evidence="15 16">
    <name type="scientific">Pristionchus mayeri</name>
    <dbReference type="NCBI Taxonomy" id="1317129"/>
    <lineage>
        <taxon>Eukaryota</taxon>
        <taxon>Metazoa</taxon>
        <taxon>Ecdysozoa</taxon>
        <taxon>Nematoda</taxon>
        <taxon>Chromadorea</taxon>
        <taxon>Rhabditida</taxon>
        <taxon>Rhabditina</taxon>
        <taxon>Diplogasteromorpha</taxon>
        <taxon>Diplogasteroidea</taxon>
        <taxon>Neodiplogasteridae</taxon>
        <taxon>Pristionchus</taxon>
    </lineage>
</organism>
<dbReference type="GO" id="GO:0008270">
    <property type="term" value="F:zinc ion binding"/>
    <property type="evidence" value="ECO:0007669"/>
    <property type="project" value="UniProtKB-KW"/>
</dbReference>
<reference evidence="16" key="1">
    <citation type="submission" date="2022-10" db="EMBL/GenBank/DDBJ databases">
        <title>Genome assembly of Pristionchus species.</title>
        <authorList>
            <person name="Yoshida K."/>
            <person name="Sommer R.J."/>
        </authorList>
    </citation>
    <scope>NUCLEOTIDE SEQUENCE [LARGE SCALE GENOMIC DNA]</scope>
    <source>
        <strain evidence="16">RS5460</strain>
    </source>
</reference>
<protein>
    <recommendedName>
        <fullName evidence="17">Gei-17</fullName>
    </recommendedName>
</protein>
<dbReference type="AlphaFoldDB" id="A0AAN5I5B8"/>
<dbReference type="PROSITE" id="PS51044">
    <property type="entry name" value="ZF_SP_RING"/>
    <property type="match status" value="1"/>
</dbReference>
<evidence type="ECO:0000256" key="11">
    <source>
        <dbReference type="SAM" id="MobiDB-lite"/>
    </source>
</evidence>
<dbReference type="PROSITE" id="PS50800">
    <property type="entry name" value="SAP"/>
    <property type="match status" value="1"/>
</dbReference>
<keyword evidence="5" id="KW-0479">Metal-binding</keyword>
<proteinExistence type="inferred from homology"/>
<evidence type="ECO:0008006" key="17">
    <source>
        <dbReference type="Google" id="ProtNLM"/>
    </source>
</evidence>
<dbReference type="InterPro" id="IPR038654">
    <property type="entry name" value="PINIT_sf"/>
</dbReference>
<dbReference type="Proteomes" id="UP001328107">
    <property type="component" value="Unassembled WGS sequence"/>
</dbReference>
<feature type="region of interest" description="Disordered" evidence="11">
    <location>
        <begin position="639"/>
        <end position="664"/>
    </location>
</feature>
<evidence type="ECO:0000259" key="14">
    <source>
        <dbReference type="PROSITE" id="PS51466"/>
    </source>
</evidence>
<dbReference type="EMBL" id="BTRK01000005">
    <property type="protein sequence ID" value="GMR52917.1"/>
    <property type="molecule type" value="Genomic_DNA"/>
</dbReference>
<dbReference type="GO" id="GO:0005634">
    <property type="term" value="C:nucleus"/>
    <property type="evidence" value="ECO:0007669"/>
    <property type="project" value="UniProtKB-SubCell"/>
</dbReference>
<evidence type="ECO:0000259" key="13">
    <source>
        <dbReference type="PROSITE" id="PS51044"/>
    </source>
</evidence>
<comment type="similarity">
    <text evidence="3">Belongs to the PIAS family.</text>
</comment>
<dbReference type="Gene3D" id="3.30.40.10">
    <property type="entry name" value="Zinc/RING finger domain, C3HC4 (zinc finger)"/>
    <property type="match status" value="1"/>
</dbReference>
<evidence type="ECO:0000256" key="3">
    <source>
        <dbReference type="ARBA" id="ARBA00005383"/>
    </source>
</evidence>
<accession>A0AAN5I5B8</accession>
<dbReference type="PROSITE" id="PS51466">
    <property type="entry name" value="PINIT"/>
    <property type="match status" value="1"/>
</dbReference>
<dbReference type="InterPro" id="IPR004181">
    <property type="entry name" value="Znf_MIZ"/>
</dbReference>
<evidence type="ECO:0000313" key="15">
    <source>
        <dbReference type="EMBL" id="GMR52917.1"/>
    </source>
</evidence>
<name>A0AAN5I5B8_9BILA</name>
<dbReference type="InterPro" id="IPR036361">
    <property type="entry name" value="SAP_dom_sf"/>
</dbReference>
<comment type="pathway">
    <text evidence="2">Protein modification; protein sumoylation.</text>
</comment>
<feature type="domain" description="SAP" evidence="12">
    <location>
        <begin position="22"/>
        <end position="56"/>
    </location>
</feature>
<feature type="compositionally biased region" description="Low complexity" evidence="11">
    <location>
        <begin position="642"/>
        <end position="664"/>
    </location>
</feature>
<dbReference type="InterPro" id="IPR003034">
    <property type="entry name" value="SAP_dom"/>
</dbReference>
<dbReference type="GO" id="GO:0016925">
    <property type="term" value="P:protein sumoylation"/>
    <property type="evidence" value="ECO:0007669"/>
    <property type="project" value="TreeGrafter"/>
</dbReference>
<evidence type="ECO:0000256" key="1">
    <source>
        <dbReference type="ARBA" id="ARBA00004123"/>
    </source>
</evidence>